<dbReference type="Proteomes" id="UP000024635">
    <property type="component" value="Unassembled WGS sequence"/>
</dbReference>
<keyword evidence="2" id="KW-1185">Reference proteome</keyword>
<accession>A0A016S1B1</accession>
<dbReference type="AlphaFoldDB" id="A0A016S1B1"/>
<organism evidence="1 2">
    <name type="scientific">Ancylostoma ceylanicum</name>
    <dbReference type="NCBI Taxonomy" id="53326"/>
    <lineage>
        <taxon>Eukaryota</taxon>
        <taxon>Metazoa</taxon>
        <taxon>Ecdysozoa</taxon>
        <taxon>Nematoda</taxon>
        <taxon>Chromadorea</taxon>
        <taxon>Rhabditida</taxon>
        <taxon>Rhabditina</taxon>
        <taxon>Rhabditomorpha</taxon>
        <taxon>Strongyloidea</taxon>
        <taxon>Ancylostomatidae</taxon>
        <taxon>Ancylostomatinae</taxon>
        <taxon>Ancylostoma</taxon>
    </lineage>
</organism>
<name>A0A016S1B1_9BILA</name>
<comment type="caution">
    <text evidence="1">The sequence shown here is derived from an EMBL/GenBank/DDBJ whole genome shotgun (WGS) entry which is preliminary data.</text>
</comment>
<dbReference type="EMBL" id="JARK01001659">
    <property type="protein sequence ID" value="EYB84102.1"/>
    <property type="molecule type" value="Genomic_DNA"/>
</dbReference>
<gene>
    <name evidence="1" type="primary">Acey_s0323.g2504</name>
    <name evidence="1" type="ORF">Y032_0323g2504</name>
</gene>
<evidence type="ECO:0000313" key="2">
    <source>
        <dbReference type="Proteomes" id="UP000024635"/>
    </source>
</evidence>
<evidence type="ECO:0000313" key="1">
    <source>
        <dbReference type="EMBL" id="EYB84102.1"/>
    </source>
</evidence>
<protein>
    <submittedName>
        <fullName evidence="1">Uncharacterized protein</fullName>
    </submittedName>
</protein>
<proteinExistence type="predicted"/>
<sequence length="82" mass="9749">MHILDFFVAPVFLFTTITTTIFNSRCTFFSAAWKWTLQFEKNGPLCQRLLFVFNHWSNMAEEVRTKNGVHRETFTIERTAQK</sequence>
<reference evidence="2" key="1">
    <citation type="journal article" date="2015" name="Nat. Genet.">
        <title>The genome and transcriptome of the zoonotic hookworm Ancylostoma ceylanicum identify infection-specific gene families.</title>
        <authorList>
            <person name="Schwarz E.M."/>
            <person name="Hu Y."/>
            <person name="Antoshechkin I."/>
            <person name="Miller M.M."/>
            <person name="Sternberg P.W."/>
            <person name="Aroian R.V."/>
        </authorList>
    </citation>
    <scope>NUCLEOTIDE SEQUENCE</scope>
    <source>
        <strain evidence="2">HY135</strain>
    </source>
</reference>